<evidence type="ECO:0000313" key="3">
    <source>
        <dbReference type="Proteomes" id="UP000826550"/>
    </source>
</evidence>
<evidence type="ECO:0000313" key="2">
    <source>
        <dbReference type="EMBL" id="QYN51948.1"/>
    </source>
</evidence>
<dbReference type="EMBL" id="CP048268">
    <property type="protein sequence ID" value="QYN51948.1"/>
    <property type="molecule type" value="Genomic_DNA"/>
</dbReference>
<dbReference type="RefSeq" id="WP_220220455.1">
    <property type="nucleotide sequence ID" value="NZ_CP048268.1"/>
</dbReference>
<dbReference type="Gene3D" id="3.40.50.1820">
    <property type="entry name" value="alpha/beta hydrolase"/>
    <property type="match status" value="1"/>
</dbReference>
<dbReference type="PANTHER" id="PTHR43798">
    <property type="entry name" value="MONOACYLGLYCEROL LIPASE"/>
    <property type="match status" value="1"/>
</dbReference>
<organism evidence="2 3">
    <name type="scientific">Lactobacillus panisapium</name>
    <dbReference type="NCBI Taxonomy" id="2012495"/>
    <lineage>
        <taxon>Bacteria</taxon>
        <taxon>Bacillati</taxon>
        <taxon>Bacillota</taxon>
        <taxon>Bacilli</taxon>
        <taxon>Lactobacillales</taxon>
        <taxon>Lactobacillaceae</taxon>
        <taxon>Lactobacillus</taxon>
    </lineage>
</organism>
<dbReference type="InterPro" id="IPR029058">
    <property type="entry name" value="AB_hydrolase_fold"/>
</dbReference>
<dbReference type="Proteomes" id="UP000826550">
    <property type="component" value="Chromosome"/>
</dbReference>
<dbReference type="Pfam" id="PF00561">
    <property type="entry name" value="Abhydrolase_1"/>
    <property type="match status" value="1"/>
</dbReference>
<keyword evidence="3" id="KW-1185">Reference proteome</keyword>
<reference evidence="2 3" key="1">
    <citation type="submission" date="2020-01" db="EMBL/GenBank/DDBJ databases">
        <title>Vast differences in strain-level diversity in the gut microbiota of two closely related honey bee species.</title>
        <authorList>
            <person name="Ellegaard K.M."/>
            <person name="Suenami S."/>
            <person name="Miyazaki R."/>
            <person name="Engel P."/>
        </authorList>
    </citation>
    <scope>NUCLEOTIDE SEQUENCE [LARGE SCALE GENOMIC DNA]</scope>
    <source>
        <strain evidence="2 3">ESL0416</strain>
    </source>
</reference>
<protein>
    <submittedName>
        <fullName evidence="2">Alpha/beta hydrolase</fullName>
    </submittedName>
</protein>
<keyword evidence="2" id="KW-0378">Hydrolase</keyword>
<gene>
    <name evidence="2" type="ORF">GYM71_00255</name>
</gene>
<dbReference type="InterPro" id="IPR000073">
    <property type="entry name" value="AB_hydrolase_1"/>
</dbReference>
<name>A0ABX8W8R6_9LACO</name>
<dbReference type="InterPro" id="IPR050266">
    <property type="entry name" value="AB_hydrolase_sf"/>
</dbReference>
<dbReference type="SUPFAM" id="SSF53474">
    <property type="entry name" value="alpha/beta-Hydrolases"/>
    <property type="match status" value="1"/>
</dbReference>
<proteinExistence type="predicted"/>
<dbReference type="PANTHER" id="PTHR43798:SF5">
    <property type="entry name" value="MONOACYLGLYCEROL LIPASE ABHD6"/>
    <property type="match status" value="1"/>
</dbReference>
<dbReference type="GO" id="GO:0016787">
    <property type="term" value="F:hydrolase activity"/>
    <property type="evidence" value="ECO:0007669"/>
    <property type="project" value="UniProtKB-KW"/>
</dbReference>
<feature type="domain" description="AB hydrolase-1" evidence="1">
    <location>
        <begin position="22"/>
        <end position="176"/>
    </location>
</feature>
<accession>A0ABX8W8R6</accession>
<evidence type="ECO:0000259" key="1">
    <source>
        <dbReference type="Pfam" id="PF00561"/>
    </source>
</evidence>
<sequence length="258" mass="29370">MDKKYYATKLGQIAYSGRAGKPLIVFLNSFGSFDTAQSFSKVIDELPAEDGIFAPDYLNTGFSGKSTVSYTITAEADELAKMINSFNAAKVIIVAHSIGGVYAFQMQAKVKNLRALILIEPTTREIILNPPREQGYLDQEKQERNAEQFIHDKIFSLFSEQEAMAFWQTTEKNADQFDDQASQNAISAMKNDHFWQSTMRMNDDIPVFIFTEAYRQKEYERSEYNNRKAKIIPLGTFHYIQWEYPEEIAQAAILSSGS</sequence>